<evidence type="ECO:0000256" key="1">
    <source>
        <dbReference type="ARBA" id="ARBA00001286"/>
    </source>
</evidence>
<feature type="active site" description="Nucleophile; methyl group acceptor" evidence="8">
    <location>
        <position position="124"/>
    </location>
</feature>
<dbReference type="CDD" id="cd06445">
    <property type="entry name" value="ATase"/>
    <property type="match status" value="1"/>
</dbReference>
<dbReference type="EMBL" id="JAFBDT010000030">
    <property type="protein sequence ID" value="MBM7562775.1"/>
    <property type="molecule type" value="Genomic_DNA"/>
</dbReference>
<comment type="subcellular location">
    <subcellularLocation>
        <location evidence="8">Cytoplasm</location>
    </subcellularLocation>
</comment>
<dbReference type="InterPro" id="IPR001497">
    <property type="entry name" value="MethylDNA_cys_MeTrfase_AS"/>
</dbReference>
<dbReference type="Gene3D" id="1.10.10.10">
    <property type="entry name" value="Winged helix-like DNA-binding domain superfamily/Winged helix DNA-binding domain"/>
    <property type="match status" value="1"/>
</dbReference>
<comment type="function">
    <text evidence="8">Involved in the cellular defense against the biological effects of O6-methylguanine (O6-MeG) and O4-methylthymine (O4-MeT) in DNA. Repairs the methylated nucleobase in DNA by stoichiometrically transferring the methyl group to a cysteine residue in the enzyme. This is a suicide reaction: the enzyme is irreversibly inactivated.</text>
</comment>
<comment type="catalytic activity">
    <reaction evidence="7 8">
        <text>a 6-O-methyl-2'-deoxyguanosine in DNA + L-cysteinyl-[protein] = S-methyl-L-cysteinyl-[protein] + a 2'-deoxyguanosine in DNA</text>
        <dbReference type="Rhea" id="RHEA:24000"/>
        <dbReference type="Rhea" id="RHEA-COMP:10131"/>
        <dbReference type="Rhea" id="RHEA-COMP:10132"/>
        <dbReference type="Rhea" id="RHEA-COMP:11367"/>
        <dbReference type="Rhea" id="RHEA-COMP:11368"/>
        <dbReference type="ChEBI" id="CHEBI:29950"/>
        <dbReference type="ChEBI" id="CHEBI:82612"/>
        <dbReference type="ChEBI" id="CHEBI:85445"/>
        <dbReference type="ChEBI" id="CHEBI:85448"/>
        <dbReference type="EC" id="2.1.1.63"/>
    </reaction>
</comment>
<evidence type="ECO:0000256" key="8">
    <source>
        <dbReference type="HAMAP-Rule" id="MF_00772"/>
    </source>
</evidence>
<dbReference type="GO" id="GO:0032259">
    <property type="term" value="P:methylation"/>
    <property type="evidence" value="ECO:0007669"/>
    <property type="project" value="UniProtKB-KW"/>
</dbReference>
<dbReference type="Pfam" id="PF01035">
    <property type="entry name" value="DNA_binding_1"/>
    <property type="match status" value="1"/>
</dbReference>
<dbReference type="InterPro" id="IPR023546">
    <property type="entry name" value="MGMT"/>
</dbReference>
<evidence type="ECO:0000313" key="12">
    <source>
        <dbReference type="Proteomes" id="UP000767854"/>
    </source>
</evidence>
<name>A0ABS2MTU7_9FIRM</name>
<dbReference type="Gene3D" id="3.30.160.70">
    <property type="entry name" value="Methylated DNA-protein cysteine methyltransferase domain"/>
    <property type="match status" value="1"/>
</dbReference>
<evidence type="ECO:0000256" key="4">
    <source>
        <dbReference type="ARBA" id="ARBA00022679"/>
    </source>
</evidence>
<dbReference type="InterPro" id="IPR036217">
    <property type="entry name" value="MethylDNA_cys_MeTrfase_DNAb"/>
</dbReference>
<evidence type="ECO:0000256" key="2">
    <source>
        <dbReference type="ARBA" id="ARBA00022490"/>
    </source>
</evidence>
<dbReference type="InterPro" id="IPR008332">
    <property type="entry name" value="MethylG_MeTrfase_N"/>
</dbReference>
<dbReference type="NCBIfam" id="TIGR00589">
    <property type="entry name" value="ogt"/>
    <property type="match status" value="1"/>
</dbReference>
<keyword evidence="3 8" id="KW-0489">Methyltransferase</keyword>
<dbReference type="SUPFAM" id="SSF46767">
    <property type="entry name" value="Methylated DNA-protein cysteine methyltransferase, C-terminal domain"/>
    <property type="match status" value="1"/>
</dbReference>
<dbReference type="PANTHER" id="PTHR10815:SF5">
    <property type="entry name" value="METHYLATED-DNA--PROTEIN-CYSTEINE METHYLTRANSFERASE"/>
    <property type="match status" value="1"/>
</dbReference>
<feature type="domain" description="Methylated-DNA-[protein]-cysteine S-methyltransferase DNA binding" evidence="9">
    <location>
        <begin position="73"/>
        <end position="152"/>
    </location>
</feature>
<dbReference type="Pfam" id="PF02870">
    <property type="entry name" value="Methyltransf_1N"/>
    <property type="match status" value="1"/>
</dbReference>
<dbReference type="Proteomes" id="UP000767854">
    <property type="component" value="Unassembled WGS sequence"/>
</dbReference>
<evidence type="ECO:0000259" key="10">
    <source>
        <dbReference type="Pfam" id="PF02870"/>
    </source>
</evidence>
<evidence type="ECO:0000256" key="7">
    <source>
        <dbReference type="ARBA" id="ARBA00049348"/>
    </source>
</evidence>
<keyword evidence="12" id="KW-1185">Reference proteome</keyword>
<accession>A0ABS2MTU7</accession>
<dbReference type="GO" id="GO:0003908">
    <property type="term" value="F:methylated-DNA-[protein]-cysteine S-methyltransferase activity"/>
    <property type="evidence" value="ECO:0007669"/>
    <property type="project" value="UniProtKB-EC"/>
</dbReference>
<dbReference type="InterPro" id="IPR014048">
    <property type="entry name" value="MethylDNA_cys_MeTrfase_DNA-bd"/>
</dbReference>
<comment type="miscellaneous">
    <text evidence="8">This enzyme catalyzes only one turnover and therefore is not strictly catalytic. According to one definition, an enzyme is a biocatalyst that acts repeatedly and over many reaction cycles.</text>
</comment>
<reference evidence="11 12" key="1">
    <citation type="submission" date="2021-01" db="EMBL/GenBank/DDBJ databases">
        <title>Genomic Encyclopedia of Type Strains, Phase IV (KMG-IV): sequencing the most valuable type-strain genomes for metagenomic binning, comparative biology and taxonomic classification.</title>
        <authorList>
            <person name="Goeker M."/>
        </authorList>
    </citation>
    <scope>NUCLEOTIDE SEQUENCE [LARGE SCALE GENOMIC DNA]</scope>
    <source>
        <strain evidence="11 12">DSM 24436</strain>
    </source>
</reference>
<dbReference type="HAMAP" id="MF_00772">
    <property type="entry name" value="OGT"/>
    <property type="match status" value="1"/>
</dbReference>
<feature type="domain" description="Methylguanine DNA methyltransferase ribonuclease-like" evidence="10">
    <location>
        <begin position="3"/>
        <end position="68"/>
    </location>
</feature>
<evidence type="ECO:0000256" key="5">
    <source>
        <dbReference type="ARBA" id="ARBA00022763"/>
    </source>
</evidence>
<evidence type="ECO:0000256" key="3">
    <source>
        <dbReference type="ARBA" id="ARBA00022603"/>
    </source>
</evidence>
<protein>
    <recommendedName>
        <fullName evidence="8">Methylated-DNA--protein-cysteine methyltransferase</fullName>
        <ecNumber evidence="8">2.1.1.63</ecNumber>
    </recommendedName>
    <alternativeName>
        <fullName evidence="8">6-O-methylguanine-DNA methyltransferase</fullName>
        <shortName evidence="8">MGMT</shortName>
    </alternativeName>
    <alternativeName>
        <fullName evidence="8">O-6-methylguanine-DNA-alkyltransferase</fullName>
    </alternativeName>
</protein>
<dbReference type="SUPFAM" id="SSF53155">
    <property type="entry name" value="Methylated DNA-protein cysteine methyltransferase domain"/>
    <property type="match status" value="1"/>
</dbReference>
<sequence>MIRYYNFSIGRIGIGAQNGTITQVILTPQANACSERGVAKDLELIEAAALQIEAYLKGEIKTFDLPLNPSGTDFMKSVWMELLKIPYGETRSYKEIAISIGRNKAYRAVGMANNRNPIPIIIPCHRVIGSNGKMVGYGGGIDLKVKLLEIENEHETNYMKSIEKTK</sequence>
<dbReference type="PROSITE" id="PS00374">
    <property type="entry name" value="MGMT"/>
    <property type="match status" value="1"/>
</dbReference>
<gene>
    <name evidence="11" type="ORF">JOC49_002336</name>
</gene>
<dbReference type="InterPro" id="IPR036388">
    <property type="entry name" value="WH-like_DNA-bd_sf"/>
</dbReference>
<keyword evidence="5 8" id="KW-0227">DNA damage</keyword>
<proteinExistence type="inferred from homology"/>
<dbReference type="PANTHER" id="PTHR10815">
    <property type="entry name" value="METHYLATED-DNA--PROTEIN-CYSTEINE METHYLTRANSFERASE"/>
    <property type="match status" value="1"/>
</dbReference>
<keyword evidence="6 8" id="KW-0234">DNA repair</keyword>
<organism evidence="11 12">
    <name type="scientific">Fusibacter tunisiensis</name>
    <dbReference type="NCBI Taxonomy" id="1008308"/>
    <lineage>
        <taxon>Bacteria</taxon>
        <taxon>Bacillati</taxon>
        <taxon>Bacillota</taxon>
        <taxon>Clostridia</taxon>
        <taxon>Eubacteriales</taxon>
        <taxon>Eubacteriales Family XII. Incertae Sedis</taxon>
        <taxon>Fusibacter</taxon>
    </lineage>
</organism>
<comment type="similarity">
    <text evidence="8">Belongs to the MGMT family.</text>
</comment>
<dbReference type="InterPro" id="IPR036631">
    <property type="entry name" value="MGMT_N_sf"/>
</dbReference>
<evidence type="ECO:0000313" key="11">
    <source>
        <dbReference type="EMBL" id="MBM7562775.1"/>
    </source>
</evidence>
<evidence type="ECO:0000259" key="9">
    <source>
        <dbReference type="Pfam" id="PF01035"/>
    </source>
</evidence>
<evidence type="ECO:0000256" key="6">
    <source>
        <dbReference type="ARBA" id="ARBA00023204"/>
    </source>
</evidence>
<dbReference type="EC" id="2.1.1.63" evidence="8"/>
<comment type="catalytic activity">
    <reaction evidence="1 8">
        <text>a 4-O-methyl-thymidine in DNA + L-cysteinyl-[protein] = a thymidine in DNA + S-methyl-L-cysteinyl-[protein]</text>
        <dbReference type="Rhea" id="RHEA:53428"/>
        <dbReference type="Rhea" id="RHEA-COMP:10131"/>
        <dbReference type="Rhea" id="RHEA-COMP:10132"/>
        <dbReference type="Rhea" id="RHEA-COMP:13555"/>
        <dbReference type="Rhea" id="RHEA-COMP:13556"/>
        <dbReference type="ChEBI" id="CHEBI:29950"/>
        <dbReference type="ChEBI" id="CHEBI:82612"/>
        <dbReference type="ChEBI" id="CHEBI:137386"/>
        <dbReference type="ChEBI" id="CHEBI:137387"/>
        <dbReference type="EC" id="2.1.1.63"/>
    </reaction>
</comment>
<keyword evidence="2 8" id="KW-0963">Cytoplasm</keyword>
<comment type="caution">
    <text evidence="11">The sequence shown here is derived from an EMBL/GenBank/DDBJ whole genome shotgun (WGS) entry which is preliminary data.</text>
</comment>
<keyword evidence="4 8" id="KW-0808">Transferase</keyword>